<proteinExistence type="predicted"/>
<evidence type="ECO:0000313" key="1">
    <source>
        <dbReference type="EMBL" id="KAF7633622.1"/>
    </source>
</evidence>
<keyword evidence="2" id="KW-1185">Reference proteome</keyword>
<dbReference type="EMBL" id="JABEBT010000072">
    <property type="protein sequence ID" value="KAF7633622.1"/>
    <property type="molecule type" value="Genomic_DNA"/>
</dbReference>
<protein>
    <submittedName>
        <fullName evidence="1">Uncharacterized protein</fullName>
    </submittedName>
</protein>
<dbReference type="AlphaFoldDB" id="A0A8S9ZK21"/>
<accession>A0A8S9ZK21</accession>
<gene>
    <name evidence="1" type="ORF">Mgra_00006930</name>
</gene>
<name>A0A8S9ZK21_9BILA</name>
<comment type="caution">
    <text evidence="1">The sequence shown here is derived from an EMBL/GenBank/DDBJ whole genome shotgun (WGS) entry which is preliminary data.</text>
</comment>
<sequence length="64" mass="7884">MYMYGLMKKKLNKKIRKRITKYLDNSNINKGCLFITYFEYNFFHFRTMIFWCITKCAFGIIGYI</sequence>
<evidence type="ECO:0000313" key="2">
    <source>
        <dbReference type="Proteomes" id="UP000605970"/>
    </source>
</evidence>
<reference evidence="1" key="1">
    <citation type="journal article" date="2020" name="Ecol. Evol.">
        <title>Genome structure and content of the rice root-knot nematode (Meloidogyne graminicola).</title>
        <authorList>
            <person name="Phan N.T."/>
            <person name="Danchin E.G.J."/>
            <person name="Klopp C."/>
            <person name="Perfus-Barbeoch L."/>
            <person name="Kozlowski D.K."/>
            <person name="Koutsovoulos G.D."/>
            <person name="Lopez-Roques C."/>
            <person name="Bouchez O."/>
            <person name="Zahm M."/>
            <person name="Besnard G."/>
            <person name="Bellafiore S."/>
        </authorList>
    </citation>
    <scope>NUCLEOTIDE SEQUENCE</scope>
    <source>
        <strain evidence="1">VN-18</strain>
    </source>
</reference>
<dbReference type="Proteomes" id="UP000605970">
    <property type="component" value="Unassembled WGS sequence"/>
</dbReference>
<organism evidence="1 2">
    <name type="scientific">Meloidogyne graminicola</name>
    <dbReference type="NCBI Taxonomy" id="189291"/>
    <lineage>
        <taxon>Eukaryota</taxon>
        <taxon>Metazoa</taxon>
        <taxon>Ecdysozoa</taxon>
        <taxon>Nematoda</taxon>
        <taxon>Chromadorea</taxon>
        <taxon>Rhabditida</taxon>
        <taxon>Tylenchina</taxon>
        <taxon>Tylenchomorpha</taxon>
        <taxon>Tylenchoidea</taxon>
        <taxon>Meloidogynidae</taxon>
        <taxon>Meloidogyninae</taxon>
        <taxon>Meloidogyne</taxon>
    </lineage>
</organism>